<accession>A0A1N6ZDH7</accession>
<dbReference type="InterPro" id="IPR011006">
    <property type="entry name" value="CheY-like_superfamily"/>
</dbReference>
<dbReference type="PROSITE" id="PS51755">
    <property type="entry name" value="OMPR_PHOB"/>
    <property type="match status" value="1"/>
</dbReference>
<dbReference type="AlphaFoldDB" id="A0A1N6ZDH7"/>
<dbReference type="STRING" id="1077936.SAMN05421545_2917"/>
<feature type="domain" description="OmpR/PhoB-type" evidence="7">
    <location>
        <begin position="135"/>
        <end position="232"/>
    </location>
</feature>
<protein>
    <submittedName>
        <fullName evidence="8">DNA-binding response regulator, OmpR family, contains REC and winged-helix (WHTH) domain</fullName>
    </submittedName>
</protein>
<dbReference type="Gene3D" id="1.10.10.10">
    <property type="entry name" value="Winged helix-like DNA-binding domain superfamily/Winged helix DNA-binding domain"/>
    <property type="match status" value="1"/>
</dbReference>
<dbReference type="SMART" id="SM00448">
    <property type="entry name" value="REC"/>
    <property type="match status" value="1"/>
</dbReference>
<dbReference type="Pfam" id="PF00072">
    <property type="entry name" value="Response_reg"/>
    <property type="match status" value="1"/>
</dbReference>
<dbReference type="GO" id="GO:0006355">
    <property type="term" value="P:regulation of DNA-templated transcription"/>
    <property type="evidence" value="ECO:0007669"/>
    <property type="project" value="InterPro"/>
</dbReference>
<evidence type="ECO:0000259" key="7">
    <source>
        <dbReference type="PROSITE" id="PS51755"/>
    </source>
</evidence>
<dbReference type="EMBL" id="FTNM01000004">
    <property type="protein sequence ID" value="SIR24843.1"/>
    <property type="molecule type" value="Genomic_DNA"/>
</dbReference>
<dbReference type="SUPFAM" id="SSF52172">
    <property type="entry name" value="CheY-like"/>
    <property type="match status" value="1"/>
</dbReference>
<keyword evidence="9" id="KW-1185">Reference proteome</keyword>
<feature type="modified residue" description="4-aspartylphosphate" evidence="4">
    <location>
        <position position="56"/>
    </location>
</feature>
<feature type="DNA-binding region" description="OmpR/PhoB-type" evidence="5">
    <location>
        <begin position="135"/>
        <end position="232"/>
    </location>
</feature>
<dbReference type="PANTHER" id="PTHR48111:SF40">
    <property type="entry name" value="PHOSPHATE REGULON TRANSCRIPTIONAL REGULATORY PROTEIN PHOB"/>
    <property type="match status" value="1"/>
</dbReference>
<dbReference type="InterPro" id="IPR016032">
    <property type="entry name" value="Sig_transdc_resp-reg_C-effctor"/>
</dbReference>
<evidence type="ECO:0000256" key="4">
    <source>
        <dbReference type="PROSITE-ProRule" id="PRU00169"/>
    </source>
</evidence>
<dbReference type="InterPro" id="IPR001867">
    <property type="entry name" value="OmpR/PhoB-type_DNA-bd"/>
</dbReference>
<dbReference type="OrthoDB" id="9774822at2"/>
<dbReference type="SUPFAM" id="SSF46894">
    <property type="entry name" value="C-terminal effector domain of the bipartite response regulators"/>
    <property type="match status" value="1"/>
</dbReference>
<evidence type="ECO:0000256" key="1">
    <source>
        <dbReference type="ARBA" id="ARBA00022553"/>
    </source>
</evidence>
<evidence type="ECO:0000259" key="6">
    <source>
        <dbReference type="PROSITE" id="PS50110"/>
    </source>
</evidence>
<evidence type="ECO:0000313" key="9">
    <source>
        <dbReference type="Proteomes" id="UP000185924"/>
    </source>
</evidence>
<evidence type="ECO:0000313" key="8">
    <source>
        <dbReference type="EMBL" id="SIR24843.1"/>
    </source>
</evidence>
<evidence type="ECO:0000256" key="5">
    <source>
        <dbReference type="PROSITE-ProRule" id="PRU01091"/>
    </source>
</evidence>
<evidence type="ECO:0000256" key="2">
    <source>
        <dbReference type="ARBA" id="ARBA00023012"/>
    </source>
</evidence>
<gene>
    <name evidence="8" type="ORF">SAMN05421545_2917</name>
</gene>
<dbReference type="GO" id="GO:0000976">
    <property type="term" value="F:transcription cis-regulatory region binding"/>
    <property type="evidence" value="ECO:0007669"/>
    <property type="project" value="TreeGrafter"/>
</dbReference>
<keyword evidence="1 4" id="KW-0597">Phosphoprotein</keyword>
<keyword evidence="3 5" id="KW-0238">DNA-binding</keyword>
<reference evidence="9" key="1">
    <citation type="submission" date="2017-01" db="EMBL/GenBank/DDBJ databases">
        <authorList>
            <person name="Varghese N."/>
            <person name="Submissions S."/>
        </authorList>
    </citation>
    <scope>NUCLEOTIDE SEQUENCE [LARGE SCALE GENOMIC DNA]</scope>
    <source>
        <strain evidence="9">DM9</strain>
    </source>
</reference>
<dbReference type="PANTHER" id="PTHR48111">
    <property type="entry name" value="REGULATOR OF RPOS"/>
    <property type="match status" value="1"/>
</dbReference>
<dbReference type="InterPro" id="IPR036388">
    <property type="entry name" value="WH-like_DNA-bd_sf"/>
</dbReference>
<dbReference type="GO" id="GO:0032993">
    <property type="term" value="C:protein-DNA complex"/>
    <property type="evidence" value="ECO:0007669"/>
    <property type="project" value="TreeGrafter"/>
</dbReference>
<dbReference type="PROSITE" id="PS50110">
    <property type="entry name" value="RESPONSE_REGULATORY"/>
    <property type="match status" value="1"/>
</dbReference>
<proteinExistence type="predicted"/>
<dbReference type="Pfam" id="PF00486">
    <property type="entry name" value="Trans_reg_C"/>
    <property type="match status" value="1"/>
</dbReference>
<dbReference type="SMART" id="SM00862">
    <property type="entry name" value="Trans_reg_C"/>
    <property type="match status" value="1"/>
</dbReference>
<keyword evidence="2" id="KW-0902">Two-component regulatory system</keyword>
<dbReference type="CDD" id="cd17574">
    <property type="entry name" value="REC_OmpR"/>
    <property type="match status" value="1"/>
</dbReference>
<organism evidence="8 9">
    <name type="scientific">Pontibacter lucknowensis</name>
    <dbReference type="NCBI Taxonomy" id="1077936"/>
    <lineage>
        <taxon>Bacteria</taxon>
        <taxon>Pseudomonadati</taxon>
        <taxon>Bacteroidota</taxon>
        <taxon>Cytophagia</taxon>
        <taxon>Cytophagales</taxon>
        <taxon>Hymenobacteraceae</taxon>
        <taxon>Pontibacter</taxon>
    </lineage>
</organism>
<dbReference type="InterPro" id="IPR039420">
    <property type="entry name" value="WalR-like"/>
</dbReference>
<dbReference type="InterPro" id="IPR001789">
    <property type="entry name" value="Sig_transdc_resp-reg_receiver"/>
</dbReference>
<evidence type="ECO:0000256" key="3">
    <source>
        <dbReference type="ARBA" id="ARBA00023125"/>
    </source>
</evidence>
<dbReference type="RefSeq" id="WP_076422625.1">
    <property type="nucleotide sequence ID" value="NZ_FTNM01000004.1"/>
</dbReference>
<dbReference type="CDD" id="cd00383">
    <property type="entry name" value="trans_reg_C"/>
    <property type="match status" value="1"/>
</dbReference>
<name>A0A1N6ZDH7_9BACT</name>
<dbReference type="GO" id="GO:0000156">
    <property type="term" value="F:phosphorelay response regulator activity"/>
    <property type="evidence" value="ECO:0007669"/>
    <property type="project" value="TreeGrafter"/>
</dbReference>
<sequence length="238" mass="27516">MSDKGLNILLAEDDPNFGIVLKDYLELHDYEVTLCPDGCQAITAFRKGSFDLCILDVMMPGKDGFTLAREIKKLQPDMPLIFLTAKAMREDMLEGFKIGADDYITKPFDSEVLLYKIKAIMHRKGGNPTIEKQEVTEYNIGQYRFQYKLRLLHYNGDIQKLSPKEAELLRLLCQHLNDVMPREEALLRIWHEDSYFTGRSMDVYIAKLRKYLRHDPAVEIINIHGQGYRLCAHNGVML</sequence>
<feature type="domain" description="Response regulatory" evidence="6">
    <location>
        <begin position="7"/>
        <end position="121"/>
    </location>
</feature>
<dbReference type="Gene3D" id="3.40.50.2300">
    <property type="match status" value="1"/>
</dbReference>
<dbReference type="Proteomes" id="UP000185924">
    <property type="component" value="Unassembled WGS sequence"/>
</dbReference>